<organism evidence="1 2">
    <name type="scientific">Ixodes persulcatus</name>
    <name type="common">Taiga tick</name>
    <dbReference type="NCBI Taxonomy" id="34615"/>
    <lineage>
        <taxon>Eukaryota</taxon>
        <taxon>Metazoa</taxon>
        <taxon>Ecdysozoa</taxon>
        <taxon>Arthropoda</taxon>
        <taxon>Chelicerata</taxon>
        <taxon>Arachnida</taxon>
        <taxon>Acari</taxon>
        <taxon>Parasitiformes</taxon>
        <taxon>Ixodida</taxon>
        <taxon>Ixodoidea</taxon>
        <taxon>Ixodidae</taxon>
        <taxon>Ixodinae</taxon>
        <taxon>Ixodes</taxon>
    </lineage>
</organism>
<comment type="caution">
    <text evidence="1">The sequence shown here is derived from an EMBL/GenBank/DDBJ whole genome shotgun (WGS) entry which is preliminary data.</text>
</comment>
<reference evidence="1 2" key="1">
    <citation type="journal article" date="2020" name="Cell">
        <title>Large-Scale Comparative Analyses of Tick Genomes Elucidate Their Genetic Diversity and Vector Capacities.</title>
        <authorList>
            <consortium name="Tick Genome and Microbiome Consortium (TIGMIC)"/>
            <person name="Jia N."/>
            <person name="Wang J."/>
            <person name="Shi W."/>
            <person name="Du L."/>
            <person name="Sun Y."/>
            <person name="Zhan W."/>
            <person name="Jiang J.F."/>
            <person name="Wang Q."/>
            <person name="Zhang B."/>
            <person name="Ji P."/>
            <person name="Bell-Sakyi L."/>
            <person name="Cui X.M."/>
            <person name="Yuan T.T."/>
            <person name="Jiang B.G."/>
            <person name="Yang W.F."/>
            <person name="Lam T.T."/>
            <person name="Chang Q.C."/>
            <person name="Ding S.J."/>
            <person name="Wang X.J."/>
            <person name="Zhu J.G."/>
            <person name="Ruan X.D."/>
            <person name="Zhao L."/>
            <person name="Wei J.T."/>
            <person name="Ye R.Z."/>
            <person name="Que T.C."/>
            <person name="Du C.H."/>
            <person name="Zhou Y.H."/>
            <person name="Cheng J.X."/>
            <person name="Dai P.F."/>
            <person name="Guo W.B."/>
            <person name="Han X.H."/>
            <person name="Huang E.J."/>
            <person name="Li L.F."/>
            <person name="Wei W."/>
            <person name="Gao Y.C."/>
            <person name="Liu J.Z."/>
            <person name="Shao H.Z."/>
            <person name="Wang X."/>
            <person name="Wang C.C."/>
            <person name="Yang T.C."/>
            <person name="Huo Q.B."/>
            <person name="Li W."/>
            <person name="Chen H.Y."/>
            <person name="Chen S.E."/>
            <person name="Zhou L.G."/>
            <person name="Ni X.B."/>
            <person name="Tian J.H."/>
            <person name="Sheng Y."/>
            <person name="Liu T."/>
            <person name="Pan Y.S."/>
            <person name="Xia L.Y."/>
            <person name="Li J."/>
            <person name="Zhao F."/>
            <person name="Cao W.C."/>
        </authorList>
    </citation>
    <scope>NUCLEOTIDE SEQUENCE [LARGE SCALE GENOMIC DNA]</scope>
    <source>
        <strain evidence="1">Iper-2018</strain>
    </source>
</reference>
<gene>
    <name evidence="1" type="ORF">HPB47_006079</name>
</gene>
<name>A0AC60PBJ7_IXOPE</name>
<proteinExistence type="predicted"/>
<protein>
    <submittedName>
        <fullName evidence="1">Uncharacterized protein</fullName>
    </submittedName>
</protein>
<accession>A0AC60PBJ7</accession>
<evidence type="ECO:0000313" key="1">
    <source>
        <dbReference type="EMBL" id="KAG0416852.1"/>
    </source>
</evidence>
<dbReference type="EMBL" id="JABSTQ010010911">
    <property type="protein sequence ID" value="KAG0416852.1"/>
    <property type="molecule type" value="Genomic_DNA"/>
</dbReference>
<sequence>MEAVQAGVPDAANTALNITPEQRQRNERTRRNNSNSSSETIIQSKSIAEGFTVVFVPADTETSITSLSSVTLSRALENSCPEGIHERKKLGQIQAYSKSNSVGFHVAKPALECDKHFPEMESTRAGSNAAKEPTGHLLLKLRVLPPEQPRWCPQELPYPTRPVGQTP</sequence>
<evidence type="ECO:0000313" key="2">
    <source>
        <dbReference type="Proteomes" id="UP000805193"/>
    </source>
</evidence>
<dbReference type="Proteomes" id="UP000805193">
    <property type="component" value="Unassembled WGS sequence"/>
</dbReference>
<keyword evidence="2" id="KW-1185">Reference proteome</keyword>